<dbReference type="Pfam" id="PF25757">
    <property type="entry name" value="TPR_DNAAF5"/>
    <property type="match status" value="1"/>
</dbReference>
<dbReference type="InterPro" id="IPR005225">
    <property type="entry name" value="Small_GTP-bd"/>
</dbReference>
<dbReference type="GO" id="GO:0003924">
    <property type="term" value="F:GTPase activity"/>
    <property type="evidence" value="ECO:0007669"/>
    <property type="project" value="InterPro"/>
</dbReference>
<dbReference type="InterPro" id="IPR027417">
    <property type="entry name" value="P-loop_NTPase"/>
</dbReference>
<evidence type="ECO:0000313" key="4">
    <source>
        <dbReference type="EMBL" id="KAK1948272.1"/>
    </source>
</evidence>
<dbReference type="SMART" id="SM00838">
    <property type="entry name" value="EFG_C"/>
    <property type="match status" value="1"/>
</dbReference>
<name>A0AAD9H0X4_9STRA</name>
<reference evidence="4" key="1">
    <citation type="submission" date="2023-08" db="EMBL/GenBank/DDBJ databases">
        <title>Reference Genome Resource for the Citrus Pathogen Phytophthora citrophthora.</title>
        <authorList>
            <person name="Moller H."/>
            <person name="Coetzee B."/>
            <person name="Rose L.J."/>
            <person name="Van Niekerk J.M."/>
        </authorList>
    </citation>
    <scope>NUCLEOTIDE SEQUENCE</scope>
    <source>
        <strain evidence="4">STE-U-9442</strain>
    </source>
</reference>
<dbReference type="Gene3D" id="2.40.50.250">
    <property type="entry name" value="bipa protein"/>
    <property type="match status" value="1"/>
</dbReference>
<dbReference type="NCBIfam" id="TIGR01394">
    <property type="entry name" value="TypA_BipA"/>
    <property type="match status" value="1"/>
</dbReference>
<dbReference type="SUPFAM" id="SSF48371">
    <property type="entry name" value="ARM repeat"/>
    <property type="match status" value="1"/>
</dbReference>
<dbReference type="InterPro" id="IPR047041">
    <property type="entry name" value="BipA_GTP-bd_dom"/>
</dbReference>
<dbReference type="InterPro" id="IPR031157">
    <property type="entry name" value="G_TR_CS"/>
</dbReference>
<keyword evidence="1" id="KW-0547">Nucleotide-binding</keyword>
<organism evidence="4 5">
    <name type="scientific">Phytophthora citrophthora</name>
    <dbReference type="NCBI Taxonomy" id="4793"/>
    <lineage>
        <taxon>Eukaryota</taxon>
        <taxon>Sar</taxon>
        <taxon>Stramenopiles</taxon>
        <taxon>Oomycota</taxon>
        <taxon>Peronosporomycetes</taxon>
        <taxon>Peronosporales</taxon>
        <taxon>Peronosporaceae</taxon>
        <taxon>Phytophthora</taxon>
    </lineage>
</organism>
<dbReference type="PRINTS" id="PR00315">
    <property type="entry name" value="ELONGATNFCT"/>
</dbReference>
<dbReference type="FunFam" id="3.30.70.240:FF:000002">
    <property type="entry name" value="GTP-binding protein TypA"/>
    <property type="match status" value="1"/>
</dbReference>
<dbReference type="PANTHER" id="PTHR16216">
    <property type="entry name" value="DYNEIN ASSEMBLY FACTOR 5, AXONEMAL"/>
    <property type="match status" value="1"/>
</dbReference>
<dbReference type="InterPro" id="IPR006298">
    <property type="entry name" value="BipA"/>
</dbReference>
<dbReference type="SUPFAM" id="SSF52540">
    <property type="entry name" value="P-loop containing nucleoside triphosphate hydrolases"/>
    <property type="match status" value="1"/>
</dbReference>
<evidence type="ECO:0000256" key="1">
    <source>
        <dbReference type="ARBA" id="ARBA00022741"/>
    </source>
</evidence>
<dbReference type="PROSITE" id="PS51722">
    <property type="entry name" value="G_TR_2"/>
    <property type="match status" value="1"/>
</dbReference>
<accession>A0AAD9H0X4</accession>
<keyword evidence="2" id="KW-0342">GTP-binding</keyword>
<proteinExistence type="predicted"/>
<dbReference type="Pfam" id="PF00009">
    <property type="entry name" value="GTP_EFTU"/>
    <property type="match status" value="1"/>
</dbReference>
<dbReference type="Gene3D" id="3.30.70.870">
    <property type="entry name" value="Elongation Factor G (Translational Gtpase), domain 3"/>
    <property type="match status" value="1"/>
</dbReference>
<dbReference type="InterPro" id="IPR035651">
    <property type="entry name" value="BipA_V"/>
</dbReference>
<feature type="domain" description="Tr-type G" evidence="3">
    <location>
        <begin position="43"/>
        <end position="238"/>
    </location>
</feature>
<dbReference type="InterPro" id="IPR048876">
    <property type="entry name" value="BipA_C"/>
</dbReference>
<dbReference type="Pfam" id="PF21018">
    <property type="entry name" value="BipA_C"/>
    <property type="match status" value="1"/>
</dbReference>
<dbReference type="CDD" id="cd03710">
    <property type="entry name" value="BipA_TypA_C"/>
    <property type="match status" value="1"/>
</dbReference>
<dbReference type="Gene3D" id="3.40.50.300">
    <property type="entry name" value="P-loop containing nucleotide triphosphate hydrolases"/>
    <property type="match status" value="1"/>
</dbReference>
<dbReference type="InterPro" id="IPR009000">
    <property type="entry name" value="Transl_B-barrel_sf"/>
</dbReference>
<dbReference type="Proteomes" id="UP001259832">
    <property type="component" value="Unassembled WGS sequence"/>
</dbReference>
<dbReference type="InterPro" id="IPR011989">
    <property type="entry name" value="ARM-like"/>
</dbReference>
<dbReference type="CDD" id="cd03691">
    <property type="entry name" value="BipA_TypA_II"/>
    <property type="match status" value="1"/>
</dbReference>
<dbReference type="Gene3D" id="3.30.70.240">
    <property type="match status" value="1"/>
</dbReference>
<dbReference type="InterPro" id="IPR035647">
    <property type="entry name" value="EFG_III/V"/>
</dbReference>
<dbReference type="FunFam" id="3.40.50.300:FF:000463">
    <property type="entry name" value="GTP-binding protein TypA"/>
    <property type="match status" value="1"/>
</dbReference>
<dbReference type="Pfam" id="PF22042">
    <property type="entry name" value="EF-G_D2"/>
    <property type="match status" value="1"/>
</dbReference>
<dbReference type="InterPro" id="IPR042116">
    <property type="entry name" value="TypA/BipA_C"/>
</dbReference>
<keyword evidence="5" id="KW-1185">Reference proteome</keyword>
<dbReference type="NCBIfam" id="TIGR00231">
    <property type="entry name" value="small_GTP"/>
    <property type="match status" value="1"/>
</dbReference>
<dbReference type="CDD" id="cd01891">
    <property type="entry name" value="TypA_BipA"/>
    <property type="match status" value="1"/>
</dbReference>
<evidence type="ECO:0000259" key="3">
    <source>
        <dbReference type="PROSITE" id="PS51722"/>
    </source>
</evidence>
<dbReference type="InterPro" id="IPR057978">
    <property type="entry name" value="TPR_DAAF5"/>
</dbReference>
<dbReference type="InterPro" id="IPR047042">
    <property type="entry name" value="BipA_II"/>
</dbReference>
<dbReference type="SUPFAM" id="SSF54980">
    <property type="entry name" value="EF-G C-terminal domain-like"/>
    <property type="match status" value="2"/>
</dbReference>
<dbReference type="FunFam" id="2.40.50.250:FF:000001">
    <property type="entry name" value="GTP-binding protein TypA"/>
    <property type="match status" value="1"/>
</dbReference>
<dbReference type="FunFam" id="3.30.70.870:FF:000003">
    <property type="entry name" value="GTP-binding protein TypA"/>
    <property type="match status" value="1"/>
</dbReference>
<dbReference type="PROSITE" id="PS00301">
    <property type="entry name" value="G_TR_1"/>
    <property type="match status" value="1"/>
</dbReference>
<dbReference type="InterPro" id="IPR052623">
    <property type="entry name" value="DAAF5"/>
</dbReference>
<dbReference type="Pfam" id="PF24573">
    <property type="entry name" value="HEAT_DAAF5"/>
    <property type="match status" value="1"/>
</dbReference>
<dbReference type="InterPro" id="IPR000795">
    <property type="entry name" value="T_Tr_GTP-bd_dom"/>
</dbReference>
<dbReference type="Gene3D" id="1.25.10.10">
    <property type="entry name" value="Leucine-rich Repeat Variant"/>
    <property type="match status" value="3"/>
</dbReference>
<evidence type="ECO:0000256" key="2">
    <source>
        <dbReference type="ARBA" id="ARBA00023134"/>
    </source>
</evidence>
<dbReference type="PANTHER" id="PTHR16216:SF2">
    <property type="entry name" value="DYNEIN AXONEMAL ASSEMBLY FACTOR 5"/>
    <property type="match status" value="1"/>
</dbReference>
<evidence type="ECO:0000313" key="5">
    <source>
        <dbReference type="Proteomes" id="UP001259832"/>
    </source>
</evidence>
<dbReference type="SUPFAM" id="SSF50447">
    <property type="entry name" value="Translation proteins"/>
    <property type="match status" value="1"/>
</dbReference>
<sequence>MWLRRSCLPALAHARSGQRSLLQRNSPVLSRAFSTDYSSITAENIRNVAIVAHVDHGKTTLVDQLLKHGGTQLSEERVMDSIDLERERGITIMSKCTRVEYNGHVLNIVDTPGHADFGGEVERILSMVDGVVLVVDATEGPMSQTKFVLTKALHRGLKPLVVVNKVDRDTSRLDGSVENELFDMFVALDADDDQLEFPVLYASAKQGWAVHDLDNADETRDSMLPLLDEITRYVPSPEANSDKPFTMAVTMIGHDPYVGRLATGRVHAGTVKIGDSIQVMNRESKKLETGRVTKMFVTRGVAKSEITSATAGRICRLTHVITGDIITIAGVNAYVSDTIADVAVTEPIPSPQLDPPTISMTFGVNDAPTAGKEGKFLTSSHIKQRLERECENNVAISISPSASSEAFDVHGRGELQLAILIEEMRREGFEMSVSAPQVLFQTDSETNQKLEPIEEVTIDVDSDFSGTVIDKLSTRGGEIIEFKEMHDKVRLQFKIPSRCLMGYRSEIKTDTRGSGILNSIFHGYSPFQGSATPPSKGKLISSSGGVCTAYALNSLEDRGEMFVKPGDEVYEGMIVGEHSRPSDIEINPTKEKKLTNMRAAGTDENIKLSPIRQMSLEDVVTYIGEDEMIDVSPTKIRMRKRELTANGRKRMQGKKKKTYPCIDEWIRAMTLSSDDTSALNMLTMKMQRDVNCLSDSDRSVRRRAADKIQRVLQIEASRVSTAVLRALCVSSLQRPLLQCAEIDNVEKCREQALTSLLFLCEHEALEPSAATLKELVALANARLGKLPYPEPTEEIRLLILQLLHAFFKRFAAVKDVQTSLRDVITELANTLGKSAVDPFPDAKKMSAECIILISNNWKSDVGMQIGTIVRPIVANLGHQHSRVRVCALQALEAVVPCGTEALSELMKEVLLPAISKVIFDHAPSVRKQLVTTLASWLSEIDQIQQFEASIFPLFLAGIVDESPEVRTLSITKLNELSVSWETRNNDGGIKADDVELMDVDTESTKSTPPFFFFETRPPLGARKLAASIQAEVLPLLLDKTADWTVQARERYTQILSAYLILLEQNMNPFLDKVFAALSKTCRDDEETVYNSVKACSGVVGFYADSQMILASLLPMVAGRLAGQDTAQHRTNGLILLGMSIEGMAPKTIGTHVELITEALCDAGLRESEMADLQDQLAGVVSSIIKTAGPLLAQKDEICFRLFWVLSHLLASSSKSSVAFETASESLNELSAKMEQQIEVSYLRSNCKGGGRHPNVHFEFQALYTRYMDRLLETMALPTNAKTSWQKSNSNRVLFDSLCRRGGAACGKSMGKLVPVFLVHLEPDQDADVRLAFLALLETMLGTDSIAQDFKPFSVALLQKAIIPNIVWRGGRVAATIRKVAVACAYTLLRQGIADQPCLFETAPQMLPVLKSSMDDSDAKTRQLVCLALQYLFVALPGCLGEEPVHQLYAEILKRLDDSNDTVRKAACQTFTTFLKAAPREHFRGTIIDYTLDCLFVHLDDSETDIQEAVFEVLKETAAIDAPRLAKKAEENRTRHQSPRYCDQLLALATAQSA</sequence>
<gene>
    <name evidence="4" type="ORF">P3T76_000562</name>
</gene>
<dbReference type="EMBL" id="JASMQC010000001">
    <property type="protein sequence ID" value="KAK1948272.1"/>
    <property type="molecule type" value="Genomic_DNA"/>
</dbReference>
<dbReference type="GO" id="GO:0005525">
    <property type="term" value="F:GTP binding"/>
    <property type="evidence" value="ECO:0007669"/>
    <property type="project" value="UniProtKB-KW"/>
</dbReference>
<dbReference type="InterPro" id="IPR016024">
    <property type="entry name" value="ARM-type_fold"/>
</dbReference>
<dbReference type="Pfam" id="PF00679">
    <property type="entry name" value="EFG_C"/>
    <property type="match status" value="1"/>
</dbReference>
<comment type="caution">
    <text evidence="4">The sequence shown here is derived from an EMBL/GenBank/DDBJ whole genome shotgun (WGS) entry which is preliminary data.</text>
</comment>
<dbReference type="Gene3D" id="2.40.30.10">
    <property type="entry name" value="Translation factors"/>
    <property type="match status" value="1"/>
</dbReference>
<dbReference type="InterPro" id="IPR056497">
    <property type="entry name" value="HEAT_DAAF5"/>
</dbReference>
<protein>
    <submittedName>
        <fullName evidence="4">GTP-binding protein TypA/BipA</fullName>
    </submittedName>
</protein>
<dbReference type="InterPro" id="IPR000640">
    <property type="entry name" value="EFG_V-like"/>
</dbReference>
<dbReference type="InterPro" id="IPR053905">
    <property type="entry name" value="EF-G-like_DII"/>
</dbReference>